<reference evidence="12 13" key="1">
    <citation type="submission" date="2013-03" db="EMBL/GenBank/DDBJ databases">
        <title>Assembly of a new bacterial strain Brevibacillus borstelensis AK1.</title>
        <authorList>
            <person name="Rajan I."/>
            <person name="PoliReddy D."/>
            <person name="Sugumar T."/>
            <person name="Rathinam K."/>
            <person name="Alqarawi S."/>
            <person name="Khalil A.B."/>
            <person name="Sivakumar N."/>
        </authorList>
    </citation>
    <scope>NUCLEOTIDE SEQUENCE [LARGE SCALE GENOMIC DNA]</scope>
    <source>
        <strain evidence="12 13">AK1</strain>
    </source>
</reference>
<keyword evidence="5" id="KW-0547">Nucleotide-binding</keyword>
<dbReference type="GO" id="GO:0015421">
    <property type="term" value="F:ABC-type oligopeptide transporter activity"/>
    <property type="evidence" value="ECO:0007669"/>
    <property type="project" value="TreeGrafter"/>
</dbReference>
<comment type="subcellular location">
    <subcellularLocation>
        <location evidence="1">Cell membrane</location>
        <topology evidence="1">Multi-pass membrane protein</topology>
    </subcellularLocation>
</comment>
<dbReference type="RefSeq" id="WP_003389487.1">
    <property type="nucleotide sequence ID" value="NZ_APBN01000006.1"/>
</dbReference>
<dbReference type="PROSITE" id="PS50929">
    <property type="entry name" value="ABC_TM1F"/>
    <property type="match status" value="1"/>
</dbReference>
<organism evidence="12 13">
    <name type="scientific">Brevibacillus borstelensis AK1</name>
    <dbReference type="NCBI Taxonomy" id="1300222"/>
    <lineage>
        <taxon>Bacteria</taxon>
        <taxon>Bacillati</taxon>
        <taxon>Bacillota</taxon>
        <taxon>Bacilli</taxon>
        <taxon>Bacillales</taxon>
        <taxon>Paenibacillaceae</taxon>
        <taxon>Brevibacillus</taxon>
    </lineage>
</organism>
<proteinExistence type="predicted"/>
<name>M8DXY2_9BACL</name>
<gene>
    <name evidence="12" type="ORF">I532_16126</name>
</gene>
<keyword evidence="6 12" id="KW-0067">ATP-binding</keyword>
<dbReference type="PATRIC" id="fig|1300222.3.peg.3374"/>
<dbReference type="OrthoDB" id="9806127at2"/>
<dbReference type="PANTHER" id="PTHR43394">
    <property type="entry name" value="ATP-DEPENDENT PERMEASE MDL1, MITOCHONDRIAL"/>
    <property type="match status" value="1"/>
</dbReference>
<evidence type="ECO:0000256" key="5">
    <source>
        <dbReference type="ARBA" id="ARBA00022741"/>
    </source>
</evidence>
<dbReference type="InterPro" id="IPR011527">
    <property type="entry name" value="ABC1_TM_dom"/>
</dbReference>
<keyword evidence="7 9" id="KW-1133">Transmembrane helix</keyword>
<evidence type="ECO:0000256" key="7">
    <source>
        <dbReference type="ARBA" id="ARBA00022989"/>
    </source>
</evidence>
<evidence type="ECO:0000256" key="4">
    <source>
        <dbReference type="ARBA" id="ARBA00022692"/>
    </source>
</evidence>
<dbReference type="InterPro" id="IPR017871">
    <property type="entry name" value="ABC_transporter-like_CS"/>
</dbReference>
<keyword evidence="4 9" id="KW-0812">Transmembrane</keyword>
<accession>M8DXY2</accession>
<feature type="transmembrane region" description="Helical" evidence="9">
    <location>
        <begin position="20"/>
        <end position="40"/>
    </location>
</feature>
<feature type="transmembrane region" description="Helical" evidence="9">
    <location>
        <begin position="141"/>
        <end position="159"/>
    </location>
</feature>
<feature type="domain" description="ABC transporter" evidence="10">
    <location>
        <begin position="346"/>
        <end position="586"/>
    </location>
</feature>
<evidence type="ECO:0000256" key="6">
    <source>
        <dbReference type="ARBA" id="ARBA00022840"/>
    </source>
</evidence>
<keyword evidence="3" id="KW-1003">Cell membrane</keyword>
<dbReference type="Proteomes" id="UP000012081">
    <property type="component" value="Unassembled WGS sequence"/>
</dbReference>
<feature type="domain" description="ABC transmembrane type-1" evidence="11">
    <location>
        <begin position="22"/>
        <end position="310"/>
    </location>
</feature>
<dbReference type="EMBL" id="APBN01000006">
    <property type="protein sequence ID" value="EMT51886.1"/>
    <property type="molecule type" value="Genomic_DNA"/>
</dbReference>
<dbReference type="GO" id="GO:0005886">
    <property type="term" value="C:plasma membrane"/>
    <property type="evidence" value="ECO:0007669"/>
    <property type="project" value="UniProtKB-SubCell"/>
</dbReference>
<dbReference type="Gene3D" id="1.20.1560.10">
    <property type="entry name" value="ABC transporter type 1, transmembrane domain"/>
    <property type="match status" value="1"/>
</dbReference>
<dbReference type="SUPFAM" id="SSF90123">
    <property type="entry name" value="ABC transporter transmembrane region"/>
    <property type="match status" value="1"/>
</dbReference>
<evidence type="ECO:0000259" key="11">
    <source>
        <dbReference type="PROSITE" id="PS50929"/>
    </source>
</evidence>
<dbReference type="PANTHER" id="PTHR43394:SF1">
    <property type="entry name" value="ATP-BINDING CASSETTE SUB-FAMILY B MEMBER 10, MITOCHONDRIAL"/>
    <property type="match status" value="1"/>
</dbReference>
<evidence type="ECO:0000256" key="8">
    <source>
        <dbReference type="ARBA" id="ARBA00023136"/>
    </source>
</evidence>
<dbReference type="InterPro" id="IPR003593">
    <property type="entry name" value="AAA+_ATPase"/>
</dbReference>
<dbReference type="AlphaFoldDB" id="M8DXY2"/>
<dbReference type="STRING" id="1300222.I532_16126"/>
<feature type="transmembrane region" description="Helical" evidence="9">
    <location>
        <begin position="165"/>
        <end position="183"/>
    </location>
</feature>
<dbReference type="InterPro" id="IPR003439">
    <property type="entry name" value="ABC_transporter-like_ATP-bd"/>
</dbReference>
<evidence type="ECO:0000313" key="12">
    <source>
        <dbReference type="EMBL" id="EMT51886.1"/>
    </source>
</evidence>
<evidence type="ECO:0000256" key="3">
    <source>
        <dbReference type="ARBA" id="ARBA00022475"/>
    </source>
</evidence>
<dbReference type="GO" id="GO:0005524">
    <property type="term" value="F:ATP binding"/>
    <property type="evidence" value="ECO:0007669"/>
    <property type="project" value="UniProtKB-KW"/>
</dbReference>
<dbReference type="Gene3D" id="3.40.50.300">
    <property type="entry name" value="P-loop containing nucleotide triphosphate hydrolases"/>
    <property type="match status" value="1"/>
</dbReference>
<dbReference type="FunFam" id="3.40.50.300:FF:000221">
    <property type="entry name" value="Multidrug ABC transporter ATP-binding protein"/>
    <property type="match status" value="1"/>
</dbReference>
<evidence type="ECO:0000256" key="9">
    <source>
        <dbReference type="SAM" id="Phobius"/>
    </source>
</evidence>
<dbReference type="InterPro" id="IPR039421">
    <property type="entry name" value="Type_1_exporter"/>
</dbReference>
<feature type="transmembrane region" description="Helical" evidence="9">
    <location>
        <begin position="253"/>
        <end position="274"/>
    </location>
</feature>
<dbReference type="SUPFAM" id="SSF52540">
    <property type="entry name" value="P-loop containing nucleoside triphosphate hydrolases"/>
    <property type="match status" value="1"/>
</dbReference>
<evidence type="ECO:0000256" key="1">
    <source>
        <dbReference type="ARBA" id="ARBA00004651"/>
    </source>
</evidence>
<dbReference type="InterPro" id="IPR036640">
    <property type="entry name" value="ABC1_TM_sf"/>
</dbReference>
<feature type="transmembrane region" description="Helical" evidence="9">
    <location>
        <begin position="60"/>
        <end position="80"/>
    </location>
</feature>
<protein>
    <submittedName>
        <fullName evidence="12">ABC transporter ATP-binding protein/permease</fullName>
    </submittedName>
</protein>
<dbReference type="PROSITE" id="PS50893">
    <property type="entry name" value="ABC_TRANSPORTER_2"/>
    <property type="match status" value="1"/>
</dbReference>
<dbReference type="PROSITE" id="PS51257">
    <property type="entry name" value="PROKAR_LIPOPROTEIN"/>
    <property type="match status" value="1"/>
</dbReference>
<keyword evidence="8 9" id="KW-0472">Membrane</keyword>
<evidence type="ECO:0000259" key="10">
    <source>
        <dbReference type="PROSITE" id="PS50893"/>
    </source>
</evidence>
<dbReference type="Pfam" id="PF00664">
    <property type="entry name" value="ABC_membrane"/>
    <property type="match status" value="1"/>
</dbReference>
<comment type="caution">
    <text evidence="12">The sequence shown here is derived from an EMBL/GenBank/DDBJ whole genome shotgun (WGS) entry which is preliminary data.</text>
</comment>
<dbReference type="Pfam" id="PF00005">
    <property type="entry name" value="ABC_tran"/>
    <property type="match status" value="1"/>
</dbReference>
<keyword evidence="13" id="KW-1185">Reference proteome</keyword>
<dbReference type="InterPro" id="IPR027417">
    <property type="entry name" value="P-loop_NTPase"/>
</dbReference>
<dbReference type="GO" id="GO:0016887">
    <property type="term" value="F:ATP hydrolysis activity"/>
    <property type="evidence" value="ECO:0007669"/>
    <property type="project" value="InterPro"/>
</dbReference>
<evidence type="ECO:0000313" key="13">
    <source>
        <dbReference type="Proteomes" id="UP000012081"/>
    </source>
</evidence>
<evidence type="ECO:0000256" key="2">
    <source>
        <dbReference type="ARBA" id="ARBA00022448"/>
    </source>
</evidence>
<sequence length="606" mass="69492">MDNKYLAKALRYVWQKGKWWLFLSVTLSVVTGCFPFLTLWVSKELINEVTRFIQSSTKEYALLLLLLVGQFMLSILSSAVKNIREYLDKKMECTLDFDVQQMILDKTSSVPVMYFDLPDYHDHLQRISGGGARFLSPVRSVIDMLQAGISLFSYALFLIVIDWRLVILSLVATIPIFYIQAKFGQRRYRLHLKQSPVARAADYYKYLLQDRKSAKEIRLFGLASFFRERWAEKFMQNTGETLRLEKKQQGSEVGLEAFSAFFYMGIAVSVIWLARTAKMNIGEFVAIIQAVQGAQETFTRISMLFAKLYEEKLFIKDFYQFFEREDERILIAAGNEPFPSTIRQGITFNQVSFRYVQGDKEVLSDISFHIHPHEKIAIVGQNGSGKTTLVKCLMGLYPPTSGQIKIDGRSIADIDENELHKNITVIFQDFIRYDLSVRENIAIGNIAGIDDLDRIRKVAELSGADAFIRKLPEGYETYLGRLLADGEDLSGGQWQKVALSRALFRDSQVVILDEPTAALDPIAEMDIFSKFKLLTENKIAIFISHRMAASRMADRIIVMKEGKIVEMGTHEELMALGQEYYQMYQMQAQWFSSEREGEREAVGWTS</sequence>
<dbReference type="SMART" id="SM00382">
    <property type="entry name" value="AAA"/>
    <property type="match status" value="1"/>
</dbReference>
<dbReference type="PROSITE" id="PS00211">
    <property type="entry name" value="ABC_TRANSPORTER_1"/>
    <property type="match status" value="1"/>
</dbReference>
<keyword evidence="2" id="KW-0813">Transport</keyword>